<gene>
    <name evidence="1" type="ORF">FisN_12Lh061</name>
</gene>
<keyword evidence="2" id="KW-1185">Reference proteome</keyword>
<name>A0A1Z5K5E0_FISSO</name>
<evidence type="ECO:0000313" key="2">
    <source>
        <dbReference type="Proteomes" id="UP000198406"/>
    </source>
</evidence>
<proteinExistence type="predicted"/>
<dbReference type="Proteomes" id="UP000198406">
    <property type="component" value="Unassembled WGS sequence"/>
</dbReference>
<sequence length="273" mass="31390">MSVVVDENGAVIPTFIFRKPPTSRDIQQRNGLWSIWQENRTLIVTDNPAKIEGRSISYLDQQDSKKGCTSFIDLADDERFLWFSVGSLRYTIVGTSDHAIAETATFLWELFHNIEARDLDTFQRLLEAKAIEQVELRVGTPSQIRQLLTASVKCIRILCEGDDLWKDWSSVDIIPKELSLDLDLFDEEDHTDSLCSFLWRLAGMGDFVKLEFTFWFPQVPTRAVEELIHAVAANQGLKELHLSFVLRKLGTKLRDVFTVHDYGRHESLRCLKN</sequence>
<comment type="caution">
    <text evidence="1">The sequence shown here is derived from an EMBL/GenBank/DDBJ whole genome shotgun (WGS) entry which is preliminary data.</text>
</comment>
<reference evidence="1 2" key="1">
    <citation type="journal article" date="2015" name="Plant Cell">
        <title>Oil accumulation by the oleaginous diatom Fistulifera solaris as revealed by the genome and transcriptome.</title>
        <authorList>
            <person name="Tanaka T."/>
            <person name="Maeda Y."/>
            <person name="Veluchamy A."/>
            <person name="Tanaka M."/>
            <person name="Abida H."/>
            <person name="Marechal E."/>
            <person name="Bowler C."/>
            <person name="Muto M."/>
            <person name="Sunaga Y."/>
            <person name="Tanaka M."/>
            <person name="Yoshino T."/>
            <person name="Taniguchi T."/>
            <person name="Fukuda Y."/>
            <person name="Nemoto M."/>
            <person name="Matsumoto M."/>
            <person name="Wong P.S."/>
            <person name="Aburatani S."/>
            <person name="Fujibuchi W."/>
        </authorList>
    </citation>
    <scope>NUCLEOTIDE SEQUENCE [LARGE SCALE GENOMIC DNA]</scope>
    <source>
        <strain evidence="1 2">JPCC DA0580</strain>
    </source>
</reference>
<dbReference type="InParanoid" id="A0A1Z5K5E0"/>
<accession>A0A1Z5K5E0</accession>
<dbReference type="AlphaFoldDB" id="A0A1Z5K5E0"/>
<organism evidence="1 2">
    <name type="scientific">Fistulifera solaris</name>
    <name type="common">Oleaginous diatom</name>
    <dbReference type="NCBI Taxonomy" id="1519565"/>
    <lineage>
        <taxon>Eukaryota</taxon>
        <taxon>Sar</taxon>
        <taxon>Stramenopiles</taxon>
        <taxon>Ochrophyta</taxon>
        <taxon>Bacillariophyta</taxon>
        <taxon>Bacillariophyceae</taxon>
        <taxon>Bacillariophycidae</taxon>
        <taxon>Naviculales</taxon>
        <taxon>Naviculaceae</taxon>
        <taxon>Fistulifera</taxon>
    </lineage>
</organism>
<protein>
    <submittedName>
        <fullName evidence="1">Uncharacterized protein</fullName>
    </submittedName>
</protein>
<dbReference type="EMBL" id="BDSP01000164">
    <property type="protein sequence ID" value="GAX21372.1"/>
    <property type="molecule type" value="Genomic_DNA"/>
</dbReference>
<evidence type="ECO:0000313" key="1">
    <source>
        <dbReference type="EMBL" id="GAX21372.1"/>
    </source>
</evidence>